<feature type="binding site" evidence="6">
    <location>
        <begin position="86"/>
        <end position="93"/>
    </location>
    <ligand>
        <name>substrate</name>
    </ligand>
</feature>
<reference evidence="9" key="1">
    <citation type="submission" date="2022-01" db="EMBL/GenBank/DDBJ databases">
        <authorList>
            <person name="Wang Y."/>
        </authorList>
    </citation>
    <scope>NUCLEOTIDE SEQUENCE</scope>
    <source>
        <strain evidence="9">WB101</strain>
    </source>
</reference>
<comment type="function">
    <text evidence="5 6 7">Catalyzes the transfer of endogenously produced octanoic acid from octanoyl-acyl-carrier-protein onto the lipoyl domains of lipoate-dependent enzymes. Lipoyl-ACP can also act as a substrate although octanoyl-ACP is likely to be the physiological substrate.</text>
</comment>
<dbReference type="EC" id="2.3.1.181" evidence="6 7"/>
<dbReference type="SUPFAM" id="SSF55681">
    <property type="entry name" value="Class II aaRS and biotin synthetases"/>
    <property type="match status" value="1"/>
</dbReference>
<comment type="similarity">
    <text evidence="6 7">Belongs to the LipB family.</text>
</comment>
<dbReference type="PROSITE" id="PS01313">
    <property type="entry name" value="LIPB"/>
    <property type="match status" value="1"/>
</dbReference>
<evidence type="ECO:0000313" key="10">
    <source>
        <dbReference type="Proteomes" id="UP001165366"/>
    </source>
</evidence>
<sequence>MKRQIDVYDLGRSQYRPVWDLQKRAQQLLIRKKRGELSSHEDLNDFLFFVEHPHVYTLGKSGDSANLLKTLSELSDLDAEYIEIDRGGDITYHGPGQIVGYPILDLDQHFTDIHKYLRYLEEIVIRTCADFGIKAGRIEGLTGVWIGDKKICAMGIRCSRWVTMHGFALNVNTDLNYFQNIVPCGISDKEVTSLSECTGKQIDEHVVKEKLLNHFADLFDVEINKHDSIPEPYSQFLYL</sequence>
<dbReference type="InterPro" id="IPR004143">
    <property type="entry name" value="BPL_LPL_catalytic"/>
</dbReference>
<keyword evidence="10" id="KW-1185">Reference proteome</keyword>
<comment type="subcellular location">
    <subcellularLocation>
        <location evidence="6">Cytoplasm</location>
    </subcellularLocation>
</comment>
<dbReference type="HAMAP" id="MF_00013">
    <property type="entry name" value="LipB"/>
    <property type="match status" value="1"/>
</dbReference>
<evidence type="ECO:0000259" key="8">
    <source>
        <dbReference type="PROSITE" id="PS51733"/>
    </source>
</evidence>
<comment type="pathway">
    <text evidence="1 6 7">Protein modification; protein lipoylation via endogenous pathway; protein N(6)-(lipoyl)lysine from octanoyl-[acyl-carrier-protein]: step 1/2.</text>
</comment>
<dbReference type="PIRSF" id="PIRSF016262">
    <property type="entry name" value="LPLase"/>
    <property type="match status" value="1"/>
</dbReference>
<dbReference type="NCBIfam" id="NF010925">
    <property type="entry name" value="PRK14345.1"/>
    <property type="match status" value="1"/>
</dbReference>
<evidence type="ECO:0000256" key="6">
    <source>
        <dbReference type="HAMAP-Rule" id="MF_00013"/>
    </source>
</evidence>
<comment type="caution">
    <text evidence="9">The sequence shown here is derived from an EMBL/GenBank/DDBJ whole genome shotgun (WGS) entry which is preliminary data.</text>
</comment>
<evidence type="ECO:0000256" key="7">
    <source>
        <dbReference type="PIRNR" id="PIRNR016262"/>
    </source>
</evidence>
<evidence type="ECO:0000256" key="3">
    <source>
        <dbReference type="ARBA" id="ARBA00022679"/>
    </source>
</evidence>
<dbReference type="NCBIfam" id="TIGR00214">
    <property type="entry name" value="lipB"/>
    <property type="match status" value="1"/>
</dbReference>
<keyword evidence="2 6" id="KW-0963">Cytoplasm</keyword>
<name>A0ABS9K843_9BACT</name>
<keyword evidence="3 6" id="KW-0808">Transferase</keyword>
<protein>
    <recommendedName>
        <fullName evidence="6 7">Octanoyltransferase</fullName>
        <ecNumber evidence="6 7">2.3.1.181</ecNumber>
    </recommendedName>
    <alternativeName>
        <fullName evidence="6">Lipoate-protein ligase B</fullName>
    </alternativeName>
    <alternativeName>
        <fullName evidence="6">Lipoyl/octanoyl transferase</fullName>
    </alternativeName>
    <alternativeName>
        <fullName evidence="6">Octanoyl-[acyl-carrier-protein]-protein N-octanoyltransferase</fullName>
    </alternativeName>
</protein>
<reference evidence="9" key="2">
    <citation type="submission" date="2024-05" db="EMBL/GenBank/DDBJ databases">
        <title>Rhodohalobacter halophilus gen. nov., sp. nov., a moderately halophilic member of the family Balneolaceae.</title>
        <authorList>
            <person name="Xia J."/>
        </authorList>
    </citation>
    <scope>NUCLEOTIDE SEQUENCE</scope>
    <source>
        <strain evidence="9">WB101</strain>
    </source>
</reference>
<keyword evidence="4 6" id="KW-0012">Acyltransferase</keyword>
<gene>
    <name evidence="6 9" type="primary">lipB</name>
    <name evidence="9" type="ORF">L6773_00480</name>
</gene>
<dbReference type="Proteomes" id="UP001165366">
    <property type="component" value="Unassembled WGS sequence"/>
</dbReference>
<evidence type="ECO:0000256" key="2">
    <source>
        <dbReference type="ARBA" id="ARBA00022490"/>
    </source>
</evidence>
<dbReference type="CDD" id="cd16444">
    <property type="entry name" value="LipB"/>
    <property type="match status" value="1"/>
</dbReference>
<comment type="miscellaneous">
    <text evidence="6">In the reaction, the free carboxyl group of octanoic acid is attached via an amide linkage to the epsilon-amino group of a specific lysine residue of lipoyl domains of lipoate-dependent enzymes.</text>
</comment>
<evidence type="ECO:0000256" key="1">
    <source>
        <dbReference type="ARBA" id="ARBA00004821"/>
    </source>
</evidence>
<comment type="catalytic activity">
    <reaction evidence="6 7">
        <text>octanoyl-[ACP] + L-lysyl-[protein] = N(6)-octanoyl-L-lysyl-[protein] + holo-[ACP] + H(+)</text>
        <dbReference type="Rhea" id="RHEA:17665"/>
        <dbReference type="Rhea" id="RHEA-COMP:9636"/>
        <dbReference type="Rhea" id="RHEA-COMP:9685"/>
        <dbReference type="Rhea" id="RHEA-COMP:9752"/>
        <dbReference type="Rhea" id="RHEA-COMP:9928"/>
        <dbReference type="ChEBI" id="CHEBI:15378"/>
        <dbReference type="ChEBI" id="CHEBI:29969"/>
        <dbReference type="ChEBI" id="CHEBI:64479"/>
        <dbReference type="ChEBI" id="CHEBI:78463"/>
        <dbReference type="ChEBI" id="CHEBI:78809"/>
        <dbReference type="EC" id="2.3.1.181"/>
    </reaction>
</comment>
<feature type="active site" description="Acyl-thioester intermediate" evidence="6">
    <location>
        <position position="184"/>
    </location>
</feature>
<feature type="binding site" evidence="6">
    <location>
        <begin position="166"/>
        <end position="168"/>
    </location>
    <ligand>
        <name>substrate</name>
    </ligand>
</feature>
<dbReference type="PROSITE" id="PS51733">
    <property type="entry name" value="BPL_LPL_CATALYTIC"/>
    <property type="match status" value="1"/>
</dbReference>
<feature type="domain" description="BPL/LPL catalytic" evidence="8">
    <location>
        <begin position="41"/>
        <end position="223"/>
    </location>
</feature>
<feature type="binding site" evidence="6">
    <location>
        <begin position="153"/>
        <end position="155"/>
    </location>
    <ligand>
        <name>substrate</name>
    </ligand>
</feature>
<evidence type="ECO:0000313" key="9">
    <source>
        <dbReference type="EMBL" id="MCG2587020.1"/>
    </source>
</evidence>
<dbReference type="RefSeq" id="WP_237851867.1">
    <property type="nucleotide sequence ID" value="NZ_JAKLWS010000001.1"/>
</dbReference>
<proteinExistence type="inferred from homology"/>
<feature type="site" description="Lowers pKa of active site Cys" evidence="6">
    <location>
        <position position="150"/>
    </location>
</feature>
<dbReference type="Pfam" id="PF21948">
    <property type="entry name" value="LplA-B_cat"/>
    <property type="match status" value="1"/>
</dbReference>
<dbReference type="InterPro" id="IPR020605">
    <property type="entry name" value="Octanoyltransferase_CS"/>
</dbReference>
<dbReference type="InterPro" id="IPR000544">
    <property type="entry name" value="Octanoyltransferase"/>
</dbReference>
<dbReference type="PANTHER" id="PTHR10993">
    <property type="entry name" value="OCTANOYLTRANSFERASE"/>
    <property type="match status" value="1"/>
</dbReference>
<organism evidence="9 10">
    <name type="scientific">Rhodohalobacter sulfatireducens</name>
    <dbReference type="NCBI Taxonomy" id="2911366"/>
    <lineage>
        <taxon>Bacteria</taxon>
        <taxon>Pseudomonadati</taxon>
        <taxon>Balneolota</taxon>
        <taxon>Balneolia</taxon>
        <taxon>Balneolales</taxon>
        <taxon>Balneolaceae</taxon>
        <taxon>Rhodohalobacter</taxon>
    </lineage>
</organism>
<dbReference type="PANTHER" id="PTHR10993:SF12">
    <property type="entry name" value="OCTANOYLTRANSFERASE"/>
    <property type="match status" value="1"/>
</dbReference>
<dbReference type="GO" id="GO:0033819">
    <property type="term" value="F:lipoyl(octanoyl) transferase activity"/>
    <property type="evidence" value="ECO:0007669"/>
    <property type="project" value="UniProtKB-EC"/>
</dbReference>
<accession>A0ABS9K843</accession>
<dbReference type="InterPro" id="IPR045864">
    <property type="entry name" value="aa-tRNA-synth_II/BPL/LPL"/>
</dbReference>
<dbReference type="EMBL" id="JAKLWS010000001">
    <property type="protein sequence ID" value="MCG2587020.1"/>
    <property type="molecule type" value="Genomic_DNA"/>
</dbReference>
<evidence type="ECO:0000256" key="5">
    <source>
        <dbReference type="ARBA" id="ARBA00024732"/>
    </source>
</evidence>
<dbReference type="Gene3D" id="3.30.930.10">
    <property type="entry name" value="Bira Bifunctional Protein, Domain 2"/>
    <property type="match status" value="1"/>
</dbReference>
<evidence type="ECO:0000256" key="4">
    <source>
        <dbReference type="ARBA" id="ARBA00023315"/>
    </source>
</evidence>